<feature type="transmembrane region" description="Helical" evidence="9">
    <location>
        <begin position="491"/>
        <end position="516"/>
    </location>
</feature>
<keyword evidence="8 9" id="KW-0868">Chloride</keyword>
<sequence>MMRLPFGLCCKGHKVSPQDDLHNIKDKKNSDGVVVRLARRIWIRIEDWVYLTFLGLACAAIAVLLEFIISRLSQVHLVWYDEANKIENSWRIPATYGVWVGYIVILIMLSAACTKYIATGATGSGFPEMKCILRGTILKEYLTIRTMIGKFIGLTLSMSSGIPNGREGPLVHIFAAFAMQLSRLAAFTGIYSNESRCSEMLAAGAAVGVASTFSAPIGGVLLSIELTSVLFAVRNYWRCFYAASWAALVILVVLPAINDPYMNIQPQFQTSFPTGKAFSAQELPLFALLGIFIGLISMLFIKFHRFLVLFLRRNWLCKKVFQANFFVYPLLISSIVGSITYPESLGQFMAGKKKFLTTLIDFFASCTWTEVGFGPICNSSITSNYNGLHHDVSIFVSLPVFIVVHFFLSIFCHTMPIPSGIIISSLGIGAASGRLMGEIVSVINDGFMWSGGLRQAIFPGVYAVAASSAMVGSVTHTVSTSVIMFEMTGQLVHLLPVLICVIVSNTVCSFFEISIIDSIIQLRKLPYLPDLSRGSSVFHSIKVGQFMISPVYFIHKQSTYREVKELLKKASKISTMPIVDSPETELFIGTIDKRKLGRFVNERMGKDHSSGKSSLINGMDQQGLHRIFSLRTLIRSLSNNQVDVPSPANDATEIAANDEIIAAESGILDEIIDLDSIAIDETPIQVTSRTSLFKIHWLFSLLSVKHIYITERGALRGVVALKEVREAVEAVNRGELKPNEDENMTNIEVSRNFMPTRTSNEDDDSDAEEDQLQGRLEIVRGSALSEAPSKSVRSLEFHEPSIVAHSHSRRMDFMTRERNMSINLAMLARRNVRKGEDRII</sequence>
<dbReference type="EnsemblMetazoa" id="PPA24210.1">
    <property type="protein sequence ID" value="PPA24210.1"/>
    <property type="gene ID" value="WBGene00113764"/>
</dbReference>
<feature type="transmembrane region" description="Helical" evidence="9">
    <location>
        <begin position="392"/>
        <end position="412"/>
    </location>
</feature>
<feature type="transmembrane region" description="Helical" evidence="9">
    <location>
        <begin position="236"/>
        <end position="257"/>
    </location>
</feature>
<feature type="transmembrane region" description="Helical" evidence="9">
    <location>
        <begin position="419"/>
        <end position="436"/>
    </location>
</feature>
<dbReference type="PRINTS" id="PR00762">
    <property type="entry name" value="CLCHANNEL"/>
</dbReference>
<dbReference type="InterPro" id="IPR014743">
    <property type="entry name" value="Cl-channel_core"/>
</dbReference>
<keyword evidence="5 9" id="KW-1133">Transmembrane helix</keyword>
<dbReference type="Proteomes" id="UP000005239">
    <property type="component" value="Unassembled WGS sequence"/>
</dbReference>
<evidence type="ECO:0000256" key="9">
    <source>
        <dbReference type="RuleBase" id="RU361221"/>
    </source>
</evidence>
<dbReference type="PROSITE" id="PS51371">
    <property type="entry name" value="CBS"/>
    <property type="match status" value="1"/>
</dbReference>
<evidence type="ECO:0000313" key="10">
    <source>
        <dbReference type="EnsemblMetazoa" id="PPA24210.1"/>
    </source>
</evidence>
<organism evidence="10 11">
    <name type="scientific">Pristionchus pacificus</name>
    <name type="common">Parasitic nematode worm</name>
    <dbReference type="NCBI Taxonomy" id="54126"/>
    <lineage>
        <taxon>Eukaryota</taxon>
        <taxon>Metazoa</taxon>
        <taxon>Ecdysozoa</taxon>
        <taxon>Nematoda</taxon>
        <taxon>Chromadorea</taxon>
        <taxon>Rhabditida</taxon>
        <taxon>Rhabditina</taxon>
        <taxon>Diplogasteromorpha</taxon>
        <taxon>Diplogasteroidea</taxon>
        <taxon>Neodiplogasteridae</taxon>
        <taxon>Pristionchus</taxon>
    </lineage>
</organism>
<name>A0A2A6C3K3_PRIPA</name>
<feature type="transmembrane region" description="Helical" evidence="9">
    <location>
        <begin position="90"/>
        <end position="109"/>
    </location>
</feature>
<evidence type="ECO:0000256" key="2">
    <source>
        <dbReference type="ARBA" id="ARBA00022448"/>
    </source>
</evidence>
<dbReference type="Pfam" id="PF00654">
    <property type="entry name" value="Voltage_CLC"/>
    <property type="match status" value="1"/>
</dbReference>
<evidence type="ECO:0000256" key="1">
    <source>
        <dbReference type="ARBA" id="ARBA00004141"/>
    </source>
</evidence>
<keyword evidence="4" id="KW-0677">Repeat</keyword>
<proteinExistence type="inferred from homology"/>
<feature type="transmembrane region" description="Helical" evidence="9">
    <location>
        <begin position="321"/>
        <end position="341"/>
    </location>
</feature>
<evidence type="ECO:0000256" key="3">
    <source>
        <dbReference type="ARBA" id="ARBA00022692"/>
    </source>
</evidence>
<dbReference type="AlphaFoldDB" id="A0A2A6C3K3"/>
<feature type="transmembrane region" description="Helical" evidence="9">
    <location>
        <begin position="203"/>
        <end position="224"/>
    </location>
</feature>
<feature type="transmembrane region" description="Helical" evidence="9">
    <location>
        <begin position="48"/>
        <end position="70"/>
    </location>
</feature>
<evidence type="ECO:0000256" key="4">
    <source>
        <dbReference type="ARBA" id="ARBA00022737"/>
    </source>
</evidence>
<dbReference type="InterPro" id="IPR000644">
    <property type="entry name" value="CBS_dom"/>
</dbReference>
<feature type="transmembrane region" description="Helical" evidence="9">
    <location>
        <begin position="170"/>
        <end position="191"/>
    </location>
</feature>
<dbReference type="GO" id="GO:0006821">
    <property type="term" value="P:chloride transport"/>
    <property type="evidence" value="ECO:0000318"/>
    <property type="project" value="GO_Central"/>
</dbReference>
<comment type="subcellular location">
    <subcellularLocation>
        <location evidence="1 9">Membrane</location>
        <topology evidence="1 9">Multi-pass membrane protein</topology>
    </subcellularLocation>
</comment>
<keyword evidence="7 9" id="KW-0472">Membrane</keyword>
<dbReference type="PANTHER" id="PTHR45720">
    <property type="entry name" value="CHLORIDE CHANNEL PROTEIN 2"/>
    <property type="match status" value="1"/>
</dbReference>
<evidence type="ECO:0000256" key="5">
    <source>
        <dbReference type="ARBA" id="ARBA00022989"/>
    </source>
</evidence>
<dbReference type="Gene3D" id="1.10.3080.10">
    <property type="entry name" value="Clc chloride channel"/>
    <property type="match status" value="1"/>
</dbReference>
<gene>
    <name evidence="10" type="primary">WBGene00113764</name>
</gene>
<dbReference type="SUPFAM" id="SSF54631">
    <property type="entry name" value="CBS-domain pair"/>
    <property type="match status" value="1"/>
</dbReference>
<protein>
    <recommendedName>
        <fullName evidence="9">Chloride channel protein</fullName>
    </recommendedName>
</protein>
<keyword evidence="3 9" id="KW-0812">Transmembrane</keyword>
<feature type="transmembrane region" description="Helical" evidence="9">
    <location>
        <begin position="283"/>
        <end position="301"/>
    </location>
</feature>
<dbReference type="PANTHER" id="PTHR45720:SF10">
    <property type="entry name" value="CHLORIDE CHANNEL PROTEIN 2"/>
    <property type="match status" value="1"/>
</dbReference>
<reference evidence="10" key="2">
    <citation type="submission" date="2022-06" db="UniProtKB">
        <authorList>
            <consortium name="EnsemblMetazoa"/>
        </authorList>
    </citation>
    <scope>IDENTIFICATION</scope>
    <source>
        <strain evidence="10">PS312</strain>
    </source>
</reference>
<dbReference type="GO" id="GO:0005247">
    <property type="term" value="F:voltage-gated chloride channel activity"/>
    <property type="evidence" value="ECO:0000318"/>
    <property type="project" value="GO_Central"/>
</dbReference>
<reference evidence="11" key="1">
    <citation type="journal article" date="2008" name="Nat. Genet.">
        <title>The Pristionchus pacificus genome provides a unique perspective on nematode lifestyle and parasitism.</title>
        <authorList>
            <person name="Dieterich C."/>
            <person name="Clifton S.W."/>
            <person name="Schuster L.N."/>
            <person name="Chinwalla A."/>
            <person name="Delehaunty K."/>
            <person name="Dinkelacker I."/>
            <person name="Fulton L."/>
            <person name="Fulton R."/>
            <person name="Godfrey J."/>
            <person name="Minx P."/>
            <person name="Mitreva M."/>
            <person name="Roeseler W."/>
            <person name="Tian H."/>
            <person name="Witte H."/>
            <person name="Yang S.P."/>
            <person name="Wilson R.K."/>
            <person name="Sommer R.J."/>
        </authorList>
    </citation>
    <scope>NUCLEOTIDE SEQUENCE [LARGE SCALE GENOMIC DNA]</scope>
    <source>
        <strain evidence="11">PS312</strain>
    </source>
</reference>
<accession>A0A2A6C3K3</accession>
<dbReference type="SUPFAM" id="SSF81340">
    <property type="entry name" value="Clc chloride channel"/>
    <property type="match status" value="1"/>
</dbReference>
<keyword evidence="6 9" id="KW-0406">Ion transport</keyword>
<dbReference type="Pfam" id="PF00571">
    <property type="entry name" value="CBS"/>
    <property type="match status" value="1"/>
</dbReference>
<evidence type="ECO:0000256" key="8">
    <source>
        <dbReference type="ARBA" id="ARBA00023214"/>
    </source>
</evidence>
<dbReference type="OrthoDB" id="4564at2759"/>
<dbReference type="InterPro" id="IPR001807">
    <property type="entry name" value="ClC"/>
</dbReference>
<dbReference type="Gene3D" id="3.10.580.10">
    <property type="entry name" value="CBS-domain"/>
    <property type="match status" value="1"/>
</dbReference>
<keyword evidence="2 9" id="KW-0813">Transport</keyword>
<keyword evidence="11" id="KW-1185">Reference proteome</keyword>
<evidence type="ECO:0000256" key="7">
    <source>
        <dbReference type="ARBA" id="ARBA00023136"/>
    </source>
</evidence>
<feature type="transmembrane region" description="Helical" evidence="9">
    <location>
        <begin position="456"/>
        <end position="479"/>
    </location>
</feature>
<dbReference type="InterPro" id="IPR050970">
    <property type="entry name" value="Cl_channel_volt-gated"/>
</dbReference>
<dbReference type="GO" id="GO:0005886">
    <property type="term" value="C:plasma membrane"/>
    <property type="evidence" value="ECO:0000318"/>
    <property type="project" value="GO_Central"/>
</dbReference>
<accession>A0A8R1YGP3</accession>
<evidence type="ECO:0000313" key="11">
    <source>
        <dbReference type="Proteomes" id="UP000005239"/>
    </source>
</evidence>
<evidence type="ECO:0000256" key="6">
    <source>
        <dbReference type="ARBA" id="ARBA00023065"/>
    </source>
</evidence>
<dbReference type="InterPro" id="IPR046342">
    <property type="entry name" value="CBS_dom_sf"/>
</dbReference>
<comment type="similarity">
    <text evidence="9">Belongs to the chloride channel (TC 2.A.49) family.</text>
</comment>